<proteinExistence type="predicted"/>
<comment type="caution">
    <text evidence="1">The sequence shown here is derived from an EMBL/GenBank/DDBJ whole genome shotgun (WGS) entry which is preliminary data.</text>
</comment>
<reference evidence="1 2" key="1">
    <citation type="journal article" date="2017" name="Int. J. Syst. Evol. Microbiol.">
        <title>Rouxiella badensis sp. nov. and Rouxiella silvae sp. nov. isolated from peat bog soil in Germany and emendation of the genus description.</title>
        <authorList>
            <person name="Le Fleche-Mateos A."/>
            <person name="Kugler J.H."/>
            <person name="Hansen S.H."/>
            <person name="Syldatk C."/>
            <person name="Hausmann R."/>
            <person name="Lomprez F."/>
            <person name="Vandenbogaert M."/>
            <person name="Manuguerra J.C."/>
            <person name="Grimont P.A."/>
        </authorList>
    </citation>
    <scope>NUCLEOTIDE SEQUENCE [LARGE SCALE GENOMIC DNA]</scope>
    <source>
        <strain evidence="1 2">DSM 100043</strain>
    </source>
</reference>
<dbReference type="PANTHER" id="PTHR43224:SF1">
    <property type="entry name" value="AMIDINOTRANSFERASE"/>
    <property type="match status" value="1"/>
</dbReference>
<dbReference type="Pfam" id="PF19420">
    <property type="entry name" value="DDAH_eukar"/>
    <property type="match status" value="1"/>
</dbReference>
<evidence type="ECO:0000313" key="1">
    <source>
        <dbReference type="EMBL" id="ORJ26156.1"/>
    </source>
</evidence>
<keyword evidence="2" id="KW-1185">Reference proteome</keyword>
<organism evidence="1 2">
    <name type="scientific">Rouxiella badensis</name>
    <dbReference type="NCBI Taxonomy" id="1646377"/>
    <lineage>
        <taxon>Bacteria</taxon>
        <taxon>Pseudomonadati</taxon>
        <taxon>Pseudomonadota</taxon>
        <taxon>Gammaproteobacteria</taxon>
        <taxon>Enterobacterales</taxon>
        <taxon>Yersiniaceae</taxon>
        <taxon>Rouxiella</taxon>
    </lineage>
</organism>
<evidence type="ECO:0008006" key="3">
    <source>
        <dbReference type="Google" id="ProtNLM"/>
    </source>
</evidence>
<sequence length="168" mass="18891">MVRHAAFMSNQETQASNAFQKRLTGIRDVQIQAQIAFDSYVRALRSVDIDVHIVDDVAEHGTPDSLFPNNWIATLEDGTLYPFPMEASNRRRERRQEIINRLVTDFVVNNRVYLSAHELKGHSLEGTGSAVVLRLSVSMPCLHWLSASGGARCMLCEVFLKRCVAMAD</sequence>
<accession>A0A1X0WH86</accession>
<protein>
    <recommendedName>
        <fullName evidence="3">Amidinotransferase</fullName>
    </recommendedName>
</protein>
<dbReference type="Proteomes" id="UP000192536">
    <property type="component" value="Unassembled WGS sequence"/>
</dbReference>
<dbReference type="AlphaFoldDB" id="A0A1X0WH86"/>
<dbReference type="EMBL" id="MRWE01000009">
    <property type="protein sequence ID" value="ORJ26156.1"/>
    <property type="molecule type" value="Genomic_DNA"/>
</dbReference>
<dbReference type="SUPFAM" id="SSF55909">
    <property type="entry name" value="Pentein"/>
    <property type="match status" value="1"/>
</dbReference>
<name>A0A1X0WH86_9GAMM</name>
<gene>
    <name evidence="1" type="ORF">BS640_07425</name>
</gene>
<dbReference type="PANTHER" id="PTHR43224">
    <property type="entry name" value="AMIDINOTRANSFERASE"/>
    <property type="match status" value="1"/>
</dbReference>
<evidence type="ECO:0000313" key="2">
    <source>
        <dbReference type="Proteomes" id="UP000192536"/>
    </source>
</evidence>
<dbReference type="InterPro" id="IPR014541">
    <property type="entry name" value="Amdntrnsf_FN0238"/>
</dbReference>
<dbReference type="Gene3D" id="3.75.10.10">
    <property type="entry name" value="L-arginine/glycine Amidinotransferase, Chain A"/>
    <property type="match status" value="1"/>
</dbReference>